<sequence length="533" mass="62505">MSLVLLLFIQQKKQIYSYFAFFIIGLMIAHQHIALLFLPAWYFLIKKGRKLFFLKLKYKILFLFIGSMSYLYVFFAAQNQPLFDFENAPTIGGFINLITRASFGTFKAYQNSMPSLIGSALSFISALTLIVKDFRPLGVIFILIGVVFALRKRNNLYIFLLIQAATCLFFFFYAGYMLTTLFSAATFEKFLTFVYLSLIPFFAIGLKYSYELVSNFVSKHSNKKIIQIFPKLIFFIILIVYFNTIYQSSLSTLSLLPKTKNFNLVAQQILKSSPDKSILLINHDRLLFPMTYEYLKNEKQYLKKRIYIINPSALSRSFYRKRLQALIKNLDLTYDEQEKTIDNFLNIIKINRAKYNFFTDIEIGTELWVPYGMLWKYIPDKKTLLSQTPKLLMENQNFWKQLKPYKLNAQQNNLLYLKDLNNVINSAYENFALFAYVSGNKTLAKQILANIMIDLKPETVKPQTLTLFMNEKDCILARYYMKNTKEETFFSKSEDLKTIIKYYGLCNIKPKDPEKLMKLYDELKKKEDVPLSL</sequence>
<feature type="transmembrane region" description="Helical" evidence="1">
    <location>
        <begin position="15"/>
        <end position="44"/>
    </location>
</feature>
<evidence type="ECO:0000256" key="1">
    <source>
        <dbReference type="SAM" id="Phobius"/>
    </source>
</evidence>
<feature type="transmembrane region" description="Helical" evidence="1">
    <location>
        <begin position="134"/>
        <end position="150"/>
    </location>
</feature>
<keyword evidence="1" id="KW-1133">Transmembrane helix</keyword>
<evidence type="ECO:0008006" key="4">
    <source>
        <dbReference type="Google" id="ProtNLM"/>
    </source>
</evidence>
<dbReference type="AlphaFoldDB" id="A0A2M8DE26"/>
<proteinExistence type="predicted"/>
<dbReference type="Proteomes" id="UP000229706">
    <property type="component" value="Unassembled WGS sequence"/>
</dbReference>
<organism evidence="2 3">
    <name type="scientific">Candidatus Roizmanbacteria bacterium CG_4_9_14_0_8_um_filter_34_12</name>
    <dbReference type="NCBI Taxonomy" id="1974840"/>
    <lineage>
        <taxon>Bacteria</taxon>
        <taxon>Candidatus Roizmaniibacteriota</taxon>
    </lineage>
</organism>
<name>A0A2M8DE26_9BACT</name>
<feature type="transmembrane region" description="Helical" evidence="1">
    <location>
        <begin position="190"/>
        <end position="208"/>
    </location>
</feature>
<gene>
    <name evidence="2" type="ORF">CO083_00715</name>
</gene>
<dbReference type="EMBL" id="PFTH01000030">
    <property type="protein sequence ID" value="PJB89440.1"/>
    <property type="molecule type" value="Genomic_DNA"/>
</dbReference>
<accession>A0A2M8DE26</accession>
<feature type="transmembrane region" description="Helical" evidence="1">
    <location>
        <begin position="228"/>
        <end position="246"/>
    </location>
</feature>
<comment type="caution">
    <text evidence="2">The sequence shown here is derived from an EMBL/GenBank/DDBJ whole genome shotgun (WGS) entry which is preliminary data.</text>
</comment>
<keyword evidence="1" id="KW-0812">Transmembrane</keyword>
<evidence type="ECO:0000313" key="2">
    <source>
        <dbReference type="EMBL" id="PJB89440.1"/>
    </source>
</evidence>
<keyword evidence="1" id="KW-0472">Membrane</keyword>
<feature type="transmembrane region" description="Helical" evidence="1">
    <location>
        <begin position="56"/>
        <end position="77"/>
    </location>
</feature>
<reference evidence="3" key="1">
    <citation type="submission" date="2017-09" db="EMBL/GenBank/DDBJ databases">
        <title>Depth-based differentiation of microbial function through sediment-hosted aquifers and enrichment of novel symbionts in the deep terrestrial subsurface.</title>
        <authorList>
            <person name="Probst A.J."/>
            <person name="Ladd B."/>
            <person name="Jarett J.K."/>
            <person name="Geller-Mcgrath D.E."/>
            <person name="Sieber C.M.K."/>
            <person name="Emerson J.B."/>
            <person name="Anantharaman K."/>
            <person name="Thomas B.C."/>
            <person name="Malmstrom R."/>
            <person name="Stieglmeier M."/>
            <person name="Klingl A."/>
            <person name="Woyke T."/>
            <person name="Ryan C.M."/>
            <person name="Banfield J.F."/>
        </authorList>
    </citation>
    <scope>NUCLEOTIDE SEQUENCE [LARGE SCALE GENOMIC DNA]</scope>
</reference>
<evidence type="ECO:0000313" key="3">
    <source>
        <dbReference type="Proteomes" id="UP000229706"/>
    </source>
</evidence>
<protein>
    <recommendedName>
        <fullName evidence="4">Glycosyltransferase RgtA/B/C/D-like domain-containing protein</fullName>
    </recommendedName>
</protein>
<feature type="transmembrane region" description="Helical" evidence="1">
    <location>
        <begin position="157"/>
        <end position="178"/>
    </location>
</feature>